<keyword evidence="9" id="KW-0325">Glycoprotein</keyword>
<dbReference type="GeneID" id="27419700"/>
<comment type="pathway">
    <text evidence="2">Glycolipid biosynthesis; glycosylphosphatidylinositol-anchor biosynthesis.</text>
</comment>
<sequence length="482" mass="53848">MEQDPRVIQYSKHVRLVFSVMNQDTADGGAYDSSLIHALANANDDADNPITKLRRELSDLHDFHVDTQVQWFAPLHFQPTQEIFEEIVEGEVEEEVIVDEEIEEEVEEEVEVDDEDEPSLTGRVADDSESEAEPSETSSEDNEREESEVEGQLQSAAAKAKRTKLITVKRKRIIQVPELQRVVKQTRTRLPPRYVVEWDDLKVFVNSEEWSLTSTVPPTSSADDSSLGRPYDVLSQTHDLHFLLYIPSKSHSPLLIRDTVTGGVNEASNAWLIPQWGGVVILNVDDGRNVSSGLIDPSLEAEKGRIQDLPQDDVQQAISLFAYQLEILLGLGDVRLPARSLHRRVQLSTLKQRRILELARESTSALLAITRLVSRIENLGVGPDVTADTKAALTILESLAEQDLGLDDMLARVKEAHALSNRAFFNPDMLGLLYFPDEHKYAVYTPLFAPLLVPLLVTSVKLAKEVAAGRKKVAKGKGRRST</sequence>
<dbReference type="Proteomes" id="UP000019377">
    <property type="component" value="Unassembled WGS sequence"/>
</dbReference>
<dbReference type="PANTHER" id="PTHR21072">
    <property type="entry name" value="GPI TRANSAMIDASE COMPONENT PIG-S"/>
    <property type="match status" value="1"/>
</dbReference>
<keyword evidence="5" id="KW-0812">Transmembrane</keyword>
<reference evidence="12" key="1">
    <citation type="journal article" date="2013" name="Genome Announc.">
        <title>Draft genome sequence of Pseudozyma brasiliensis sp. nov. strain GHG001, a high producer of endo-1,4-xylanase isolated from an insect pest of sugarcane.</title>
        <authorList>
            <person name="Oliveira J.V.D.C."/>
            <person name="dos Santos R.A.C."/>
            <person name="Borges T.A."/>
            <person name="Riano-Pachon D.M."/>
            <person name="Goldman G.H."/>
        </authorList>
    </citation>
    <scope>NUCLEOTIDE SEQUENCE [LARGE SCALE GENOMIC DNA]</scope>
    <source>
        <strain evidence="12">GHG001</strain>
    </source>
</reference>
<dbReference type="UniPathway" id="UPA00196"/>
<evidence type="ECO:0000256" key="3">
    <source>
        <dbReference type="ARBA" id="ARBA00005316"/>
    </source>
</evidence>
<comment type="subcellular location">
    <subcellularLocation>
        <location evidence="1">Endoplasmic reticulum membrane</location>
        <topology evidence="1">Multi-pass membrane protein</topology>
    </subcellularLocation>
</comment>
<accession>V5GNM4</accession>
<keyword evidence="7" id="KW-1133">Transmembrane helix</keyword>
<dbReference type="EMBL" id="KI545862">
    <property type="protein sequence ID" value="EST07542.1"/>
    <property type="molecule type" value="Genomic_DNA"/>
</dbReference>
<dbReference type="GO" id="GO:0016255">
    <property type="term" value="P:attachment of GPI anchor to protein"/>
    <property type="evidence" value="ECO:0007669"/>
    <property type="project" value="InterPro"/>
</dbReference>
<feature type="compositionally biased region" description="Acidic residues" evidence="10">
    <location>
        <begin position="103"/>
        <end position="118"/>
    </location>
</feature>
<evidence type="ECO:0000256" key="1">
    <source>
        <dbReference type="ARBA" id="ARBA00004477"/>
    </source>
</evidence>
<dbReference type="eggNOG" id="KOG2459">
    <property type="taxonomic scope" value="Eukaryota"/>
</dbReference>
<evidence type="ECO:0000256" key="2">
    <source>
        <dbReference type="ARBA" id="ARBA00004687"/>
    </source>
</evidence>
<evidence type="ECO:0000256" key="9">
    <source>
        <dbReference type="ARBA" id="ARBA00023180"/>
    </source>
</evidence>
<dbReference type="PANTHER" id="PTHR21072:SF13">
    <property type="entry name" value="GPI TRANSAMIDASE COMPONENT PIG-S"/>
    <property type="match status" value="1"/>
</dbReference>
<keyword evidence="6" id="KW-0256">Endoplasmic reticulum</keyword>
<keyword evidence="12" id="KW-1185">Reference proteome</keyword>
<evidence type="ECO:0000313" key="11">
    <source>
        <dbReference type="EMBL" id="EST07542.1"/>
    </source>
</evidence>
<evidence type="ECO:0000256" key="8">
    <source>
        <dbReference type="ARBA" id="ARBA00023136"/>
    </source>
</evidence>
<gene>
    <name evidence="11" type="ORF">PSEUBRA_SCAF2g02631</name>
</gene>
<evidence type="ECO:0000256" key="10">
    <source>
        <dbReference type="SAM" id="MobiDB-lite"/>
    </source>
</evidence>
<dbReference type="STRING" id="1365824.V5GNM4"/>
<evidence type="ECO:0000256" key="7">
    <source>
        <dbReference type="ARBA" id="ARBA00022989"/>
    </source>
</evidence>
<protein>
    <recommendedName>
        <fullName evidence="13">GPI transamidase component PIG-S</fullName>
    </recommendedName>
</protein>
<evidence type="ECO:0000256" key="5">
    <source>
        <dbReference type="ARBA" id="ARBA00022692"/>
    </source>
</evidence>
<proteinExistence type="inferred from homology"/>
<comment type="similarity">
    <text evidence="3">Belongs to the PIGS family.</text>
</comment>
<evidence type="ECO:0000313" key="12">
    <source>
        <dbReference type="Proteomes" id="UP000019377"/>
    </source>
</evidence>
<dbReference type="Pfam" id="PF10510">
    <property type="entry name" value="PIG-S"/>
    <property type="match status" value="1"/>
</dbReference>
<feature type="region of interest" description="Disordered" evidence="10">
    <location>
        <begin position="103"/>
        <end position="156"/>
    </location>
</feature>
<evidence type="ECO:0000256" key="4">
    <source>
        <dbReference type="ARBA" id="ARBA00022502"/>
    </source>
</evidence>
<evidence type="ECO:0008006" key="13">
    <source>
        <dbReference type="Google" id="ProtNLM"/>
    </source>
</evidence>
<dbReference type="OMA" id="RVIQYSK"/>
<keyword evidence="4" id="KW-0337">GPI-anchor biosynthesis</keyword>
<dbReference type="OrthoDB" id="28748at2759"/>
<dbReference type="GO" id="GO:0042765">
    <property type="term" value="C:GPI-anchor transamidase complex"/>
    <property type="evidence" value="ECO:0007669"/>
    <property type="project" value="InterPro"/>
</dbReference>
<organism evidence="11 12">
    <name type="scientific">Kalmanozyma brasiliensis (strain GHG001)</name>
    <name type="common">Yeast</name>
    <name type="synonym">Pseudozyma brasiliensis</name>
    <dbReference type="NCBI Taxonomy" id="1365824"/>
    <lineage>
        <taxon>Eukaryota</taxon>
        <taxon>Fungi</taxon>
        <taxon>Dikarya</taxon>
        <taxon>Basidiomycota</taxon>
        <taxon>Ustilaginomycotina</taxon>
        <taxon>Ustilaginomycetes</taxon>
        <taxon>Ustilaginales</taxon>
        <taxon>Ustilaginaceae</taxon>
        <taxon>Kalmanozyma</taxon>
    </lineage>
</organism>
<name>V5GNM4_KALBG</name>
<evidence type="ECO:0000256" key="6">
    <source>
        <dbReference type="ARBA" id="ARBA00022824"/>
    </source>
</evidence>
<dbReference type="AlphaFoldDB" id="V5GNM4"/>
<dbReference type="InterPro" id="IPR019540">
    <property type="entry name" value="PtdIno-glycan_biosynth_class_S"/>
</dbReference>
<keyword evidence="8" id="KW-0472">Membrane</keyword>
<feature type="compositionally biased region" description="Acidic residues" evidence="10">
    <location>
        <begin position="127"/>
        <end position="149"/>
    </location>
</feature>
<dbReference type="HOGENOM" id="CLU_010026_2_0_1"/>
<dbReference type="GO" id="GO:0006506">
    <property type="term" value="P:GPI anchor biosynthetic process"/>
    <property type="evidence" value="ECO:0007669"/>
    <property type="project" value="UniProtKB-UniPathway"/>
</dbReference>